<keyword evidence="7 8" id="KW-0066">ATP synthesis</keyword>
<keyword evidence="5 8" id="KW-0472">Membrane</keyword>
<keyword evidence="10" id="KW-1185">Reference proteome</keyword>
<keyword evidence="6 8" id="KW-0139">CF(1)</keyword>
<dbReference type="Pfam" id="PF00213">
    <property type="entry name" value="OSCP"/>
    <property type="match status" value="1"/>
</dbReference>
<comment type="similarity">
    <text evidence="8">Belongs to the ATPase delta chain family.</text>
</comment>
<dbReference type="InterPro" id="IPR000711">
    <property type="entry name" value="ATPase_OSCP/dsu"/>
</dbReference>
<sequence length="264" mass="28962">MAEPLENRLGVLDELLDEWGPHDDLAAELFAVVDALDSSATLRRVITDPGTPENARRDFVRGVLAGKVSVTCIEFVARAAQRRWSGGRTFTAALERQAVRSELFRADRAGQLDETEDELFRFARVVESDGALRNALSERAVGESHRESLVDELLQGRATPSTVVLAKRAVGSRERTYGHALESYINLAAAQKNRVIATVRVARPLTEDQLQRLRAGLARQVGRDIALQVIVEPDLLGGVRVELGTEVIEGTVSGRLAEARKLFS</sequence>
<dbReference type="NCBIfam" id="NF009967">
    <property type="entry name" value="PRK13430.1"/>
    <property type="match status" value="1"/>
</dbReference>
<gene>
    <name evidence="8" type="primary">atpH</name>
    <name evidence="9" type="ORF">GCM10022204_37680</name>
</gene>
<dbReference type="EMBL" id="BAAAYX010000020">
    <property type="protein sequence ID" value="GAA3714876.1"/>
    <property type="molecule type" value="Genomic_DNA"/>
</dbReference>
<keyword evidence="4 8" id="KW-0406">Ion transport</keyword>
<keyword evidence="2 8" id="KW-0813">Transport</keyword>
<name>A0ABP7E685_9ACTN</name>
<organism evidence="9 10">
    <name type="scientific">Microlunatus aurantiacus</name>
    <dbReference type="NCBI Taxonomy" id="446786"/>
    <lineage>
        <taxon>Bacteria</taxon>
        <taxon>Bacillati</taxon>
        <taxon>Actinomycetota</taxon>
        <taxon>Actinomycetes</taxon>
        <taxon>Propionibacteriales</taxon>
        <taxon>Propionibacteriaceae</taxon>
        <taxon>Microlunatus</taxon>
    </lineage>
</organism>
<evidence type="ECO:0000256" key="6">
    <source>
        <dbReference type="ARBA" id="ARBA00023196"/>
    </source>
</evidence>
<evidence type="ECO:0000256" key="4">
    <source>
        <dbReference type="ARBA" id="ARBA00023065"/>
    </source>
</evidence>
<dbReference type="PROSITE" id="PS00389">
    <property type="entry name" value="ATPASE_DELTA"/>
    <property type="match status" value="1"/>
</dbReference>
<evidence type="ECO:0000256" key="3">
    <source>
        <dbReference type="ARBA" id="ARBA00022781"/>
    </source>
</evidence>
<dbReference type="Proteomes" id="UP001500051">
    <property type="component" value="Unassembled WGS sequence"/>
</dbReference>
<keyword evidence="8" id="KW-1003">Cell membrane</keyword>
<reference evidence="10" key="1">
    <citation type="journal article" date="2019" name="Int. J. Syst. Evol. Microbiol.">
        <title>The Global Catalogue of Microorganisms (GCM) 10K type strain sequencing project: providing services to taxonomists for standard genome sequencing and annotation.</title>
        <authorList>
            <consortium name="The Broad Institute Genomics Platform"/>
            <consortium name="The Broad Institute Genome Sequencing Center for Infectious Disease"/>
            <person name="Wu L."/>
            <person name="Ma J."/>
        </authorList>
    </citation>
    <scope>NUCLEOTIDE SEQUENCE [LARGE SCALE GENOMIC DNA]</scope>
    <source>
        <strain evidence="10">JCM 16548</strain>
    </source>
</reference>
<evidence type="ECO:0000256" key="2">
    <source>
        <dbReference type="ARBA" id="ARBA00022448"/>
    </source>
</evidence>
<comment type="function">
    <text evidence="8">This protein is part of the stalk that links CF(0) to CF(1). It either transmits conformational changes from CF(0) to CF(1) or is implicated in proton conduction.</text>
</comment>
<comment type="caution">
    <text evidence="9">The sequence shown here is derived from an EMBL/GenBank/DDBJ whole genome shotgun (WGS) entry which is preliminary data.</text>
</comment>
<comment type="subcellular location">
    <subcellularLocation>
        <location evidence="8">Cell membrane</location>
        <topology evidence="8">Peripheral membrane protein</topology>
    </subcellularLocation>
    <subcellularLocation>
        <location evidence="1">Membrane</location>
    </subcellularLocation>
</comment>
<dbReference type="PANTHER" id="PTHR11910">
    <property type="entry name" value="ATP SYNTHASE DELTA CHAIN"/>
    <property type="match status" value="1"/>
</dbReference>
<evidence type="ECO:0000256" key="5">
    <source>
        <dbReference type="ARBA" id="ARBA00023136"/>
    </source>
</evidence>
<comment type="function">
    <text evidence="8">F(1)F(0) ATP synthase produces ATP from ADP in the presence of a proton or sodium gradient. F-type ATPases consist of two structural domains, F(1) containing the extramembraneous catalytic core and F(0) containing the membrane proton channel, linked together by a central stalk and a peripheral stalk. During catalysis, ATP synthesis in the catalytic domain of F(1) is coupled via a rotary mechanism of the central stalk subunits to proton translocation.</text>
</comment>
<proteinExistence type="inferred from homology"/>
<dbReference type="RefSeq" id="WP_344814002.1">
    <property type="nucleotide sequence ID" value="NZ_BAAAYX010000020.1"/>
</dbReference>
<evidence type="ECO:0000256" key="1">
    <source>
        <dbReference type="ARBA" id="ARBA00004370"/>
    </source>
</evidence>
<dbReference type="InterPro" id="IPR020781">
    <property type="entry name" value="ATPase_OSCP/d_CS"/>
</dbReference>
<evidence type="ECO:0000313" key="10">
    <source>
        <dbReference type="Proteomes" id="UP001500051"/>
    </source>
</evidence>
<evidence type="ECO:0000256" key="8">
    <source>
        <dbReference type="HAMAP-Rule" id="MF_01416"/>
    </source>
</evidence>
<evidence type="ECO:0000256" key="7">
    <source>
        <dbReference type="ARBA" id="ARBA00023310"/>
    </source>
</evidence>
<keyword evidence="3 8" id="KW-0375">Hydrogen ion transport</keyword>
<accession>A0ABP7E685</accession>
<evidence type="ECO:0000313" key="9">
    <source>
        <dbReference type="EMBL" id="GAA3714876.1"/>
    </source>
</evidence>
<protein>
    <recommendedName>
        <fullName evidence="8">ATP synthase subunit delta</fullName>
    </recommendedName>
    <alternativeName>
        <fullName evidence="8">ATP synthase F(1) sector subunit delta</fullName>
    </alternativeName>
    <alternativeName>
        <fullName evidence="8">F-type ATPase subunit delta</fullName>
        <shortName evidence="8">F-ATPase subunit delta</shortName>
    </alternativeName>
</protein>
<dbReference type="HAMAP" id="MF_01416">
    <property type="entry name" value="ATP_synth_delta_bact"/>
    <property type="match status" value="1"/>
</dbReference>